<name>A0A1J5RRK6_9ZZZZ</name>
<dbReference type="EMBL" id="MLJW01000121">
    <property type="protein sequence ID" value="OIQ98266.1"/>
    <property type="molecule type" value="Genomic_DNA"/>
</dbReference>
<dbReference type="SMART" id="SM01152">
    <property type="entry name" value="DUF167"/>
    <property type="match status" value="1"/>
</dbReference>
<sequence>MQSFCHWENDTLVLNILGRPRAKKTKIGKVIGKQLEIHVAENPVRGRATAHLVTFLAGEFQVPESAITVVFGVYNVNKQLRIAAPKRLPAAIAKQQKAAAALPGVSKEI</sequence>
<evidence type="ECO:0000313" key="2">
    <source>
        <dbReference type="EMBL" id="OIQ98266.1"/>
    </source>
</evidence>
<dbReference type="NCBIfam" id="TIGR00251">
    <property type="entry name" value="DUF167 family protein"/>
    <property type="match status" value="1"/>
</dbReference>
<accession>A0A1J5RRK6</accession>
<comment type="caution">
    <text evidence="2">The sequence shown here is derived from an EMBL/GenBank/DDBJ whole genome shotgun (WGS) entry which is preliminary data.</text>
</comment>
<comment type="similarity">
    <text evidence="1">Belongs to the UPF0235 family.</text>
</comment>
<dbReference type="Pfam" id="PF02594">
    <property type="entry name" value="DUF167"/>
    <property type="match status" value="1"/>
</dbReference>
<dbReference type="SUPFAM" id="SSF69786">
    <property type="entry name" value="YggU-like"/>
    <property type="match status" value="1"/>
</dbReference>
<dbReference type="HAMAP" id="MF_00634">
    <property type="entry name" value="UPF0235"/>
    <property type="match status" value="1"/>
</dbReference>
<evidence type="ECO:0000256" key="1">
    <source>
        <dbReference type="ARBA" id="ARBA00010364"/>
    </source>
</evidence>
<dbReference type="AlphaFoldDB" id="A0A1J5RRK6"/>
<gene>
    <name evidence="2" type="ORF">GALL_196950</name>
</gene>
<dbReference type="Gene3D" id="3.30.1200.10">
    <property type="entry name" value="YggU-like"/>
    <property type="match status" value="1"/>
</dbReference>
<reference evidence="2" key="1">
    <citation type="submission" date="2016-10" db="EMBL/GenBank/DDBJ databases">
        <title>Sequence of Gallionella enrichment culture.</title>
        <authorList>
            <person name="Poehlein A."/>
            <person name="Muehling M."/>
            <person name="Daniel R."/>
        </authorList>
    </citation>
    <scope>NUCLEOTIDE SEQUENCE</scope>
</reference>
<protein>
    <submittedName>
        <fullName evidence="2">Uncharacterized protein</fullName>
    </submittedName>
</protein>
<organism evidence="2">
    <name type="scientific">mine drainage metagenome</name>
    <dbReference type="NCBI Taxonomy" id="410659"/>
    <lineage>
        <taxon>unclassified sequences</taxon>
        <taxon>metagenomes</taxon>
        <taxon>ecological metagenomes</taxon>
    </lineage>
</organism>
<dbReference type="InterPro" id="IPR036591">
    <property type="entry name" value="YggU-like_sf"/>
</dbReference>
<proteinExistence type="inferred from homology"/>
<dbReference type="InterPro" id="IPR003746">
    <property type="entry name" value="DUF167"/>
</dbReference>